<reference evidence="2" key="2">
    <citation type="submission" date="2023-01" db="EMBL/GenBank/DDBJ databases">
        <authorList>
            <person name="Sun Q."/>
            <person name="Evtushenko L."/>
        </authorList>
    </citation>
    <scope>NUCLEOTIDE SEQUENCE</scope>
    <source>
        <strain evidence="2">VKM Ac-1321</strain>
    </source>
</reference>
<dbReference type="RefSeq" id="WP_261961850.1">
    <property type="nucleotide sequence ID" value="NZ_BAAAXA010000001.1"/>
</dbReference>
<name>A0A9W6NPU6_9ACTN</name>
<protein>
    <submittedName>
        <fullName evidence="2">Uncharacterized protein</fullName>
    </submittedName>
</protein>
<evidence type="ECO:0000313" key="2">
    <source>
        <dbReference type="EMBL" id="GLL04678.1"/>
    </source>
</evidence>
<comment type="caution">
    <text evidence="2">The sequence shown here is derived from an EMBL/GenBank/DDBJ whole genome shotgun (WGS) entry which is preliminary data.</text>
</comment>
<dbReference type="Proteomes" id="UP001143480">
    <property type="component" value="Unassembled WGS sequence"/>
</dbReference>
<feature type="compositionally biased region" description="Low complexity" evidence="1">
    <location>
        <begin position="160"/>
        <end position="172"/>
    </location>
</feature>
<dbReference type="EMBL" id="BSFP01000048">
    <property type="protein sequence ID" value="GLL04678.1"/>
    <property type="molecule type" value="Genomic_DNA"/>
</dbReference>
<accession>A0A9W6NPU6</accession>
<feature type="region of interest" description="Disordered" evidence="1">
    <location>
        <begin position="102"/>
        <end position="196"/>
    </location>
</feature>
<feature type="region of interest" description="Disordered" evidence="1">
    <location>
        <begin position="341"/>
        <end position="377"/>
    </location>
</feature>
<feature type="region of interest" description="Disordered" evidence="1">
    <location>
        <begin position="1"/>
        <end position="24"/>
    </location>
</feature>
<feature type="compositionally biased region" description="Low complexity" evidence="1">
    <location>
        <begin position="108"/>
        <end position="119"/>
    </location>
</feature>
<evidence type="ECO:0000313" key="3">
    <source>
        <dbReference type="Proteomes" id="UP001143480"/>
    </source>
</evidence>
<gene>
    <name evidence="2" type="ORF">GCM10017581_064250</name>
</gene>
<feature type="compositionally biased region" description="Basic and acidic residues" evidence="1">
    <location>
        <begin position="357"/>
        <end position="377"/>
    </location>
</feature>
<keyword evidence="3" id="KW-1185">Reference proteome</keyword>
<sequence>MTTHPPHHPDHTINSDHDGDGRPLVDLVAGDPPVPITVWRTARVGGDHGASIPARLARRLVASYSRPGEAVVDLTDDHALTTACHAGDRRHHRARFTDVASLIIGPPTTDTRTDTTGADRAGGDADDETDTDRPPVHRGAHPGRAVRADTDGHLPGNDSGETGTGEPTWTPTDWFGDDLTDSHLPPADAPVAPIPHDASLTGRTSLVVASWPLDPDPAAGRVRLAWLLTTCRELLRPGGCLVLVVAVPAGHPAATEEVAGRGVTPEDFSPIVDAAARTGLGYLQHIVAVAADLGGEHGDTFVYHVDDEELLTLSRARAQAEGQTWTVAHLRVHADLLVFTPTQAQPTRTRRGINPTSREHGNANDSGNDRQDGGRHG</sequence>
<proteinExistence type="predicted"/>
<dbReference type="AlphaFoldDB" id="A0A9W6NPU6"/>
<organism evidence="2 3">
    <name type="scientific">Dactylosporangium matsuzakiense</name>
    <dbReference type="NCBI Taxonomy" id="53360"/>
    <lineage>
        <taxon>Bacteria</taxon>
        <taxon>Bacillati</taxon>
        <taxon>Actinomycetota</taxon>
        <taxon>Actinomycetes</taxon>
        <taxon>Micromonosporales</taxon>
        <taxon>Micromonosporaceae</taxon>
        <taxon>Dactylosporangium</taxon>
    </lineage>
</organism>
<evidence type="ECO:0000256" key="1">
    <source>
        <dbReference type="SAM" id="MobiDB-lite"/>
    </source>
</evidence>
<feature type="compositionally biased region" description="Basic and acidic residues" evidence="1">
    <location>
        <begin position="7"/>
        <end position="23"/>
    </location>
</feature>
<reference evidence="2" key="1">
    <citation type="journal article" date="2014" name="Int. J. Syst. Evol. Microbiol.">
        <title>Complete genome sequence of Corynebacterium casei LMG S-19264T (=DSM 44701T), isolated from a smear-ripened cheese.</title>
        <authorList>
            <consortium name="US DOE Joint Genome Institute (JGI-PGF)"/>
            <person name="Walter F."/>
            <person name="Albersmeier A."/>
            <person name="Kalinowski J."/>
            <person name="Ruckert C."/>
        </authorList>
    </citation>
    <scope>NUCLEOTIDE SEQUENCE</scope>
    <source>
        <strain evidence="2">VKM Ac-1321</strain>
    </source>
</reference>